<feature type="transmembrane region" description="Helical" evidence="9">
    <location>
        <begin position="318"/>
        <end position="341"/>
    </location>
</feature>
<name>A0A1S9ZK76_9GAMM</name>
<evidence type="ECO:0000256" key="5">
    <source>
        <dbReference type="ARBA" id="ARBA00022692"/>
    </source>
</evidence>
<dbReference type="InterPro" id="IPR005495">
    <property type="entry name" value="LptG/LptF_permease"/>
</dbReference>
<evidence type="ECO:0000256" key="1">
    <source>
        <dbReference type="ARBA" id="ARBA00002265"/>
    </source>
</evidence>
<comment type="function">
    <text evidence="1">Part of the ABC transporter complex LptBFG involved in the translocation of lipopolysaccharide (LPS) from the inner membrane to the outer membrane.</text>
</comment>
<dbReference type="NCBIfam" id="TIGR04408">
    <property type="entry name" value="LptG_lptG"/>
    <property type="match status" value="1"/>
</dbReference>
<evidence type="ECO:0000256" key="7">
    <source>
        <dbReference type="ARBA" id="ARBA00023136"/>
    </source>
</evidence>
<dbReference type="EMBL" id="MUXT01000006">
    <property type="protein sequence ID" value="OOR83854.1"/>
    <property type="molecule type" value="Genomic_DNA"/>
</dbReference>
<evidence type="ECO:0000256" key="8">
    <source>
        <dbReference type="ARBA" id="ARBA00026081"/>
    </source>
</evidence>
<protein>
    <submittedName>
        <fullName evidence="10">LPS export ABC transporter permease LptG</fullName>
    </submittedName>
</protein>
<evidence type="ECO:0000313" key="10">
    <source>
        <dbReference type="EMBL" id="OOR83854.1"/>
    </source>
</evidence>
<evidence type="ECO:0000256" key="4">
    <source>
        <dbReference type="ARBA" id="ARBA00022475"/>
    </source>
</evidence>
<evidence type="ECO:0000256" key="9">
    <source>
        <dbReference type="SAM" id="Phobius"/>
    </source>
</evidence>
<evidence type="ECO:0000256" key="2">
    <source>
        <dbReference type="ARBA" id="ARBA00004651"/>
    </source>
</evidence>
<comment type="subcellular location">
    <subcellularLocation>
        <location evidence="2">Cell membrane</location>
        <topology evidence="2">Multi-pass membrane protein</topology>
    </subcellularLocation>
</comment>
<accession>A0A1S9ZK76</accession>
<dbReference type="PANTHER" id="PTHR33529:SF2">
    <property type="entry name" value="LIPOPOLYSACCHARIDE EXPORT SYSTEM PERMEASE PROTEIN LPTG"/>
    <property type="match status" value="1"/>
</dbReference>
<dbReference type="InterPro" id="IPR030923">
    <property type="entry name" value="LptG"/>
</dbReference>
<dbReference type="GO" id="GO:0055085">
    <property type="term" value="P:transmembrane transport"/>
    <property type="evidence" value="ECO:0007669"/>
    <property type="project" value="InterPro"/>
</dbReference>
<feature type="transmembrane region" description="Helical" evidence="9">
    <location>
        <begin position="347"/>
        <end position="365"/>
    </location>
</feature>
<feature type="transmembrane region" description="Helical" evidence="9">
    <location>
        <begin position="103"/>
        <end position="123"/>
    </location>
</feature>
<dbReference type="AlphaFoldDB" id="A0A1S9ZK76"/>
<feature type="transmembrane region" description="Helical" evidence="9">
    <location>
        <begin position="12"/>
        <end position="36"/>
    </location>
</feature>
<keyword evidence="7 9" id="KW-0472">Membrane</keyword>
<gene>
    <name evidence="10" type="ORF">B0180_05245</name>
</gene>
<evidence type="ECO:0000256" key="6">
    <source>
        <dbReference type="ARBA" id="ARBA00022989"/>
    </source>
</evidence>
<sequence length="370" mass="40586">MKSWILPKYVIRSALLAMTGAVVGLWLLQMIFAYLAELDNISETYTLTDALLFILYRSPYFLVQFIPTGALLGAVIGLGLLANHSELIVMRAAGMSIYRIISWAMLPAVIFVVISLGVNQFVLPAANQHAAAIRADTIYDKLITINGYWSVNNDGGNQDVVYISYADNEGRLGEVKRYQLKDGQLIAALKAQTGIYQGQPKGAASRTDDAHYTWQLSGIHEVTIDAERVRQQHTDSRQLTLPIAPTDVHLLTKEPEDLSLSDLYAHKQLMTHQGTRSLRHELAFWQKLLSPFAVLSLVLVASSFVFGSLRSQGLGLRVVLALLTGLLFSYLTDLAGFVALATGLSPLLMALVPIVLSAVAGIYLLNRKSS</sequence>
<evidence type="ECO:0000256" key="3">
    <source>
        <dbReference type="ARBA" id="ARBA00007725"/>
    </source>
</evidence>
<proteinExistence type="inferred from homology"/>
<dbReference type="Proteomes" id="UP000190322">
    <property type="component" value="Unassembled WGS sequence"/>
</dbReference>
<dbReference type="GO" id="GO:0015920">
    <property type="term" value="P:lipopolysaccharide transport"/>
    <property type="evidence" value="ECO:0007669"/>
    <property type="project" value="TreeGrafter"/>
</dbReference>
<keyword evidence="6 9" id="KW-1133">Transmembrane helix</keyword>
<organism evidence="10 11">
    <name type="scientific">Moraxella canis</name>
    <dbReference type="NCBI Taxonomy" id="90239"/>
    <lineage>
        <taxon>Bacteria</taxon>
        <taxon>Pseudomonadati</taxon>
        <taxon>Pseudomonadota</taxon>
        <taxon>Gammaproteobacteria</taxon>
        <taxon>Moraxellales</taxon>
        <taxon>Moraxellaceae</taxon>
        <taxon>Moraxella</taxon>
    </lineage>
</organism>
<dbReference type="Pfam" id="PF03739">
    <property type="entry name" value="LptF_LptG"/>
    <property type="match status" value="1"/>
</dbReference>
<keyword evidence="4" id="KW-1003">Cell membrane</keyword>
<comment type="similarity">
    <text evidence="3">Belongs to the LptF/LptG family.</text>
</comment>
<comment type="caution">
    <text evidence="10">The sequence shown here is derived from an EMBL/GenBank/DDBJ whole genome shotgun (WGS) entry which is preliminary data.</text>
</comment>
<dbReference type="GO" id="GO:0043190">
    <property type="term" value="C:ATP-binding cassette (ABC) transporter complex"/>
    <property type="evidence" value="ECO:0007669"/>
    <property type="project" value="InterPro"/>
</dbReference>
<evidence type="ECO:0000313" key="11">
    <source>
        <dbReference type="Proteomes" id="UP000190322"/>
    </source>
</evidence>
<comment type="subunit">
    <text evidence="8">Component of the lipopolysaccharide transport and assembly complex. The LptBFG transporter is composed of two ATP-binding proteins (LptB) and two transmembrane proteins (LptF and LptG).</text>
</comment>
<dbReference type="PANTHER" id="PTHR33529">
    <property type="entry name" value="SLR0882 PROTEIN-RELATED"/>
    <property type="match status" value="1"/>
</dbReference>
<feature type="transmembrane region" description="Helical" evidence="9">
    <location>
        <begin position="61"/>
        <end position="82"/>
    </location>
</feature>
<feature type="transmembrane region" description="Helical" evidence="9">
    <location>
        <begin position="288"/>
        <end position="306"/>
    </location>
</feature>
<dbReference type="RefSeq" id="WP_078255991.1">
    <property type="nucleotide sequence ID" value="NZ_MUXT01000006.1"/>
</dbReference>
<reference evidence="10 11" key="1">
    <citation type="submission" date="2017-02" db="EMBL/GenBank/DDBJ databases">
        <title>Draft genome sequence of Moraxella canis CCUG 8415A type strain.</title>
        <authorList>
            <person name="Engstrom-Jakobsson H."/>
            <person name="Salva-Serra F."/>
            <person name="Thorell K."/>
            <person name="Gonzales-Siles L."/>
            <person name="Karlsson R."/>
            <person name="Boulund F."/>
            <person name="Engstrand L."/>
            <person name="Moore E."/>
        </authorList>
    </citation>
    <scope>NUCLEOTIDE SEQUENCE [LARGE SCALE GENOMIC DNA]</scope>
    <source>
        <strain evidence="10 11">CCUG 8415A</strain>
    </source>
</reference>
<keyword evidence="5 9" id="KW-0812">Transmembrane</keyword>